<dbReference type="EMBL" id="CP003600">
    <property type="protein sequence ID" value="AFY96549.1"/>
    <property type="molecule type" value="Genomic_DNA"/>
</dbReference>
<dbReference type="KEGG" id="cmp:Cha6605_5692"/>
<gene>
    <name evidence="2" type="ORF">Cha6605_5692</name>
</gene>
<accession>K9UQN1</accession>
<dbReference type="Gene3D" id="3.40.960.10">
    <property type="entry name" value="VSR Endonuclease"/>
    <property type="match status" value="1"/>
</dbReference>
<dbReference type="InterPro" id="IPR047216">
    <property type="entry name" value="Endonuclease_DUF559_bact"/>
</dbReference>
<evidence type="ECO:0000313" key="3">
    <source>
        <dbReference type="Proteomes" id="UP000010366"/>
    </source>
</evidence>
<dbReference type="eggNOG" id="COG2852">
    <property type="taxonomic scope" value="Bacteria"/>
</dbReference>
<dbReference type="PANTHER" id="PTHR38590">
    <property type="entry name" value="BLL0828 PROTEIN"/>
    <property type="match status" value="1"/>
</dbReference>
<evidence type="ECO:0000313" key="2">
    <source>
        <dbReference type="EMBL" id="AFY96549.1"/>
    </source>
</evidence>
<dbReference type="Proteomes" id="UP000010366">
    <property type="component" value="Chromosome"/>
</dbReference>
<dbReference type="PATRIC" id="fig|1173020.3.peg.6537"/>
<evidence type="ECO:0000259" key="1">
    <source>
        <dbReference type="Pfam" id="PF04480"/>
    </source>
</evidence>
<dbReference type="InterPro" id="IPR011335">
    <property type="entry name" value="Restrct_endonuc-II-like"/>
</dbReference>
<sequence>MKHIGQPKSAPNWYKDRGQSHIEAEFSRELGDLATLIENEQWFGDKEKHSRYRVDFILKDARLIIELDGHAYHSTREQLEKDAVRQRYLSRAGYVVLRFTGREINRNSAACVEEVRTIYQERMQREPAKYRVMYVDYPFICQENAKLLQFYKKLYPQKEFKIQSLEKIIFSSIEWLHEKSFITVFVFHDPEHGYEIEHLNGLVKEYDKGEIRINTISEELYSIELGKHIINYSHLFDEFLVVADDPVYVHPLLTALLSEMSKLRMREFEISYIGNGKLLRRGNHETSYVDTDLVKVRWQNIWYVLGSALGLSLDQM</sequence>
<dbReference type="OrthoDB" id="490543at2"/>
<dbReference type="InterPro" id="IPR007569">
    <property type="entry name" value="DUF559"/>
</dbReference>
<proteinExistence type="predicted"/>
<dbReference type="RefSeq" id="WP_015162626.1">
    <property type="nucleotide sequence ID" value="NC_019697.1"/>
</dbReference>
<dbReference type="PANTHER" id="PTHR38590:SF1">
    <property type="entry name" value="BLL0828 PROTEIN"/>
    <property type="match status" value="1"/>
</dbReference>
<organism evidence="2 3">
    <name type="scientific">Chamaesiphon minutus (strain ATCC 27169 / PCC 6605)</name>
    <dbReference type="NCBI Taxonomy" id="1173020"/>
    <lineage>
        <taxon>Bacteria</taxon>
        <taxon>Bacillati</taxon>
        <taxon>Cyanobacteriota</taxon>
        <taxon>Cyanophyceae</taxon>
        <taxon>Gomontiellales</taxon>
        <taxon>Chamaesiphonaceae</taxon>
        <taxon>Chamaesiphon</taxon>
    </lineage>
</organism>
<protein>
    <recommendedName>
        <fullName evidence="1">DUF559 domain-containing protein</fullName>
    </recommendedName>
</protein>
<dbReference type="STRING" id="1173020.Cha6605_5692"/>
<dbReference type="HOGENOM" id="CLU_873966_0_0_3"/>
<dbReference type="Pfam" id="PF04480">
    <property type="entry name" value="DUF559"/>
    <property type="match status" value="1"/>
</dbReference>
<reference evidence="2 3" key="1">
    <citation type="submission" date="2012-05" db="EMBL/GenBank/DDBJ databases">
        <title>Finished chromosome of genome of Chamaesiphon sp. PCC 6605.</title>
        <authorList>
            <consortium name="US DOE Joint Genome Institute"/>
            <person name="Gugger M."/>
            <person name="Coursin T."/>
            <person name="Rippka R."/>
            <person name="Tandeau De Marsac N."/>
            <person name="Huntemann M."/>
            <person name="Wei C.-L."/>
            <person name="Han J."/>
            <person name="Detter J.C."/>
            <person name="Han C."/>
            <person name="Tapia R."/>
            <person name="Chen A."/>
            <person name="Kyrpides N."/>
            <person name="Mavromatis K."/>
            <person name="Markowitz V."/>
            <person name="Szeto E."/>
            <person name="Ivanova N."/>
            <person name="Pagani I."/>
            <person name="Pati A."/>
            <person name="Goodwin L."/>
            <person name="Nordberg H.P."/>
            <person name="Cantor M.N."/>
            <person name="Hua S.X."/>
            <person name="Woyke T."/>
            <person name="Kerfeld C.A."/>
        </authorList>
    </citation>
    <scope>NUCLEOTIDE SEQUENCE [LARGE SCALE GENOMIC DNA]</scope>
    <source>
        <strain evidence="3">ATCC 27169 / PCC 6605</strain>
    </source>
</reference>
<name>K9UQN1_CHAP6</name>
<dbReference type="SUPFAM" id="SSF52980">
    <property type="entry name" value="Restriction endonuclease-like"/>
    <property type="match status" value="1"/>
</dbReference>
<dbReference type="AlphaFoldDB" id="K9UQN1"/>
<keyword evidence="3" id="KW-1185">Reference proteome</keyword>
<feature type="domain" description="DUF559" evidence="1">
    <location>
        <begin position="49"/>
        <end position="117"/>
    </location>
</feature>